<dbReference type="AlphaFoldDB" id="A0A9D1CEN2"/>
<accession>A0A9D1CEN2</accession>
<dbReference type="InterPro" id="IPR022373">
    <property type="entry name" value="KaiC_containing"/>
</dbReference>
<dbReference type="PANTHER" id="PTHR42926">
    <property type="match status" value="1"/>
</dbReference>
<dbReference type="Gene3D" id="3.40.50.300">
    <property type="entry name" value="P-loop containing nucleotide triphosphate hydrolases"/>
    <property type="match status" value="1"/>
</dbReference>
<dbReference type="GO" id="GO:0005524">
    <property type="term" value="F:ATP binding"/>
    <property type="evidence" value="ECO:0007669"/>
    <property type="project" value="InterPro"/>
</dbReference>
<name>A0A9D1CEN2_AQUAO</name>
<evidence type="ECO:0000313" key="2">
    <source>
        <dbReference type="EMBL" id="HIP98050.1"/>
    </source>
</evidence>
<comment type="caution">
    <text evidence="2">The sequence shown here is derived from an EMBL/GenBank/DDBJ whole genome shotgun (WGS) entry which is preliminary data.</text>
</comment>
<evidence type="ECO:0000259" key="1">
    <source>
        <dbReference type="PROSITE" id="PS51146"/>
    </source>
</evidence>
<protein>
    <submittedName>
        <fullName evidence="2">KaiC domain-containing protein</fullName>
    </submittedName>
</protein>
<dbReference type="EMBL" id="DQVE01000015">
    <property type="protein sequence ID" value="HIP98050.1"/>
    <property type="molecule type" value="Genomic_DNA"/>
</dbReference>
<gene>
    <name evidence="2" type="ORF">EYH37_01590</name>
</gene>
<dbReference type="PROSITE" id="PS51146">
    <property type="entry name" value="KAIC"/>
    <property type="match status" value="1"/>
</dbReference>
<dbReference type="InterPro" id="IPR051347">
    <property type="entry name" value="Circadian_clock_KaiC-rel"/>
</dbReference>
<dbReference type="Proteomes" id="UP000606463">
    <property type="component" value="Unassembled WGS sequence"/>
</dbReference>
<organism evidence="2 3">
    <name type="scientific">Aquifex aeolicus</name>
    <dbReference type="NCBI Taxonomy" id="63363"/>
    <lineage>
        <taxon>Bacteria</taxon>
        <taxon>Pseudomonadati</taxon>
        <taxon>Aquificota</taxon>
        <taxon>Aquificia</taxon>
        <taxon>Aquificales</taxon>
        <taxon>Aquificaceae</taxon>
        <taxon>Aquifex</taxon>
    </lineage>
</organism>
<dbReference type="PANTHER" id="PTHR42926:SF1">
    <property type="entry name" value="CIRCADIAN CLOCK OSCILLATOR PROTEIN KAIC 1"/>
    <property type="match status" value="1"/>
</dbReference>
<dbReference type="InterPro" id="IPR010624">
    <property type="entry name" value="KaiC_dom"/>
</dbReference>
<sequence>MGKVDRKYYHEEEYHKPEVIKEAIWLGKEALQKAPKIEGVPTGIEGLDNLFFKAELDPKTSKVVKKTLGGIPKYAVINLTGASDTGKSLMVEQFTVKRASEGEKVVFVTVESPAPFVVIGLKERATAMGIKFEEFEDNIILIDAASNHRIRNNLPDMFETLAYIYRTYNPNYTIIDSITGLFEAKEMLARQIVRQFFNFMKKWYQTAIFVSQKRSGHEELSAEAAGGYAVSHIVDCTFVAAKQLILTPYEARLYGASIGDLVRFFRIDGCRLCGHDTRLHFMEITELGLVKIGPTLAEKRKSTYRKEGKD</sequence>
<proteinExistence type="predicted"/>
<dbReference type="InterPro" id="IPR027417">
    <property type="entry name" value="P-loop_NTPase"/>
</dbReference>
<reference evidence="2" key="1">
    <citation type="journal article" date="2020" name="ISME J.">
        <title>Gammaproteobacteria mediating utilization of methyl-, sulfur- and petroleum organic compounds in deep ocean hydrothermal plumes.</title>
        <authorList>
            <person name="Zhou Z."/>
            <person name="Liu Y."/>
            <person name="Pan J."/>
            <person name="Cron B.R."/>
            <person name="Toner B.M."/>
            <person name="Anantharaman K."/>
            <person name="Breier J.A."/>
            <person name="Dick G.J."/>
            <person name="Li M."/>
        </authorList>
    </citation>
    <scope>NUCLEOTIDE SEQUENCE</scope>
    <source>
        <strain evidence="2">SZUA-1501</strain>
    </source>
</reference>
<feature type="domain" description="KaiC" evidence="1">
    <location>
        <begin position="38"/>
        <end position="306"/>
    </location>
</feature>
<evidence type="ECO:0000313" key="3">
    <source>
        <dbReference type="Proteomes" id="UP000606463"/>
    </source>
</evidence>
<dbReference type="CDD" id="cd01124">
    <property type="entry name" value="KaiC-like"/>
    <property type="match status" value="1"/>
</dbReference>
<dbReference type="InterPro" id="IPR014774">
    <property type="entry name" value="KaiC-like_dom"/>
</dbReference>
<dbReference type="SUPFAM" id="SSF52540">
    <property type="entry name" value="P-loop containing nucleoside triphosphate hydrolases"/>
    <property type="match status" value="1"/>
</dbReference>
<dbReference type="NCBIfam" id="TIGR03878">
    <property type="entry name" value="thermo_KaiC_2"/>
    <property type="match status" value="1"/>
</dbReference>
<dbReference type="Pfam" id="PF06745">
    <property type="entry name" value="ATPase"/>
    <property type="match status" value="1"/>
</dbReference>